<dbReference type="CDD" id="cd04301">
    <property type="entry name" value="NAT_SF"/>
    <property type="match status" value="1"/>
</dbReference>
<dbReference type="InterPro" id="IPR052523">
    <property type="entry name" value="Trichothecene_AcTrans"/>
</dbReference>
<gene>
    <name evidence="2" type="ORF">HGRIS_000141</name>
</gene>
<evidence type="ECO:0000259" key="1">
    <source>
        <dbReference type="PROSITE" id="PS51186"/>
    </source>
</evidence>
<dbReference type="PROSITE" id="PS51186">
    <property type="entry name" value="GNAT"/>
    <property type="match status" value="1"/>
</dbReference>
<organism evidence="2 3">
    <name type="scientific">Hohenbuehelia grisea</name>
    <dbReference type="NCBI Taxonomy" id="104357"/>
    <lineage>
        <taxon>Eukaryota</taxon>
        <taxon>Fungi</taxon>
        <taxon>Dikarya</taxon>
        <taxon>Basidiomycota</taxon>
        <taxon>Agaricomycotina</taxon>
        <taxon>Agaricomycetes</taxon>
        <taxon>Agaricomycetidae</taxon>
        <taxon>Agaricales</taxon>
        <taxon>Pleurotineae</taxon>
        <taxon>Pleurotaceae</taxon>
        <taxon>Hohenbuehelia</taxon>
    </lineage>
</organism>
<dbReference type="InterPro" id="IPR016181">
    <property type="entry name" value="Acyl_CoA_acyltransferase"/>
</dbReference>
<dbReference type="Gene3D" id="3.40.630.30">
    <property type="match status" value="1"/>
</dbReference>
<evidence type="ECO:0000313" key="2">
    <source>
        <dbReference type="EMBL" id="KAL0957960.1"/>
    </source>
</evidence>
<name>A0ABR3JR84_9AGAR</name>
<evidence type="ECO:0000313" key="3">
    <source>
        <dbReference type="Proteomes" id="UP001556367"/>
    </source>
</evidence>
<dbReference type="EMBL" id="JASNQZ010000004">
    <property type="protein sequence ID" value="KAL0957960.1"/>
    <property type="molecule type" value="Genomic_DNA"/>
</dbReference>
<dbReference type="SUPFAM" id="SSF55729">
    <property type="entry name" value="Acyl-CoA N-acyltransferases (Nat)"/>
    <property type="match status" value="1"/>
</dbReference>
<dbReference type="PANTHER" id="PTHR42791">
    <property type="entry name" value="GNAT FAMILY ACETYLTRANSFERASE"/>
    <property type="match status" value="1"/>
</dbReference>
<dbReference type="Pfam" id="PF13508">
    <property type="entry name" value="Acetyltransf_7"/>
    <property type="match status" value="1"/>
</dbReference>
<sequence length="218" mass="24009">MTATAYTIRRIVNPTDAQIEELTDVLTEAFSADDQLKVGFGDDAPRLQRPLNKAPVVAGSLGGHLYVAESEGKVVGVCIWFEPGREIYDSADQREAALEPLQKLYKPEAARWLGELAPKLKKFRVDAWGETTSKDQWYLQRIGVAPKYQGQGIGSALIREIMGKTDGMKIALTTIMKANAEYYAFLGFKVMGHGSFDAPYGKFEITAMLWGPEGQNGS</sequence>
<feature type="domain" description="N-acetyltransferase" evidence="1">
    <location>
        <begin position="9"/>
        <end position="212"/>
    </location>
</feature>
<dbReference type="PANTHER" id="PTHR42791:SF1">
    <property type="entry name" value="N-ACETYLTRANSFERASE DOMAIN-CONTAINING PROTEIN"/>
    <property type="match status" value="1"/>
</dbReference>
<dbReference type="InterPro" id="IPR000182">
    <property type="entry name" value="GNAT_dom"/>
</dbReference>
<proteinExistence type="predicted"/>
<reference evidence="3" key="1">
    <citation type="submission" date="2024-06" db="EMBL/GenBank/DDBJ databases">
        <title>Multi-omics analyses provide insights into the biosynthesis of the anticancer antibiotic pleurotin in Hohenbuehelia grisea.</title>
        <authorList>
            <person name="Weaver J.A."/>
            <person name="Alberti F."/>
        </authorList>
    </citation>
    <scope>NUCLEOTIDE SEQUENCE [LARGE SCALE GENOMIC DNA]</scope>
    <source>
        <strain evidence="3">T-177</strain>
    </source>
</reference>
<keyword evidence="3" id="KW-1185">Reference proteome</keyword>
<protein>
    <recommendedName>
        <fullName evidence="1">N-acetyltransferase domain-containing protein</fullName>
    </recommendedName>
</protein>
<comment type="caution">
    <text evidence="2">The sequence shown here is derived from an EMBL/GenBank/DDBJ whole genome shotgun (WGS) entry which is preliminary data.</text>
</comment>
<accession>A0ABR3JR84</accession>
<dbReference type="Proteomes" id="UP001556367">
    <property type="component" value="Unassembled WGS sequence"/>
</dbReference>